<name>A0ABM1N1Q0_NICVS</name>
<dbReference type="GeneID" id="108565682"/>
<gene>
    <name evidence="4" type="primary">LOC108565682</name>
</gene>
<feature type="domain" description="DUF4485" evidence="2">
    <location>
        <begin position="8"/>
        <end position="82"/>
    </location>
</feature>
<accession>A0ABM1N1Q0</accession>
<keyword evidence="1" id="KW-0175">Coiled coil</keyword>
<sequence length="517" mass="59808">MTDIENKLDEDFLFYLGFTSSFSTKVREPGDQNLVQQWLQKLCGQPCQTMEQKRNRNIFLSNLLLNMQDGALSEPFTVSPNEIDYSDATKYFQKIKAEIETPAWLGDLANMPEEDDDTSKAARDDGRTYVATRAMPNGEGAFAYVAISLAEEEPAWLGGGEGLFDQVMDRKYKEMVPEPNEMEIILARRKDTKERQRVLTFYDVMLQNIADELDGKITAEENHAISVVLEQLIADLQSKDQYEEFDEMNDDERRVELLLMLFDRTKSRRDKVATREEMLDDIEATLKASFFDASEVEDEDKYELPAAMWEYVINRPPNKKNMEAMQVMYPVFLVEKFMALLSDQKENIALRMQARHENIVTQMKKDLRKEGEKLRKWLQGSKLACDQAVDVLNAVKAAAEKQKISYEKKNARKKGGETEMTKMYNEMKNALFDTQNDVEDEAERGRILTEQINALNVQSEVYSQITECSIIKTEEANMEIMKNIKRMKAAVTQYENRIAQMRLMNVGNKKSEQMFIF</sequence>
<organism evidence="3 4">
    <name type="scientific">Nicrophorus vespilloides</name>
    <name type="common">Boreal carrion beetle</name>
    <dbReference type="NCBI Taxonomy" id="110193"/>
    <lineage>
        <taxon>Eukaryota</taxon>
        <taxon>Metazoa</taxon>
        <taxon>Ecdysozoa</taxon>
        <taxon>Arthropoda</taxon>
        <taxon>Hexapoda</taxon>
        <taxon>Insecta</taxon>
        <taxon>Pterygota</taxon>
        <taxon>Neoptera</taxon>
        <taxon>Endopterygota</taxon>
        <taxon>Coleoptera</taxon>
        <taxon>Polyphaga</taxon>
        <taxon>Staphyliniformia</taxon>
        <taxon>Silphidae</taxon>
        <taxon>Nicrophorinae</taxon>
        <taxon>Nicrophorus</taxon>
    </lineage>
</organism>
<dbReference type="RefSeq" id="XP_017780750.1">
    <property type="nucleotide sequence ID" value="XM_017925261.1"/>
</dbReference>
<feature type="coiled-coil region" evidence="1">
    <location>
        <begin position="477"/>
        <end position="504"/>
    </location>
</feature>
<evidence type="ECO:0000313" key="4">
    <source>
        <dbReference type="RefSeq" id="XP_017780750.1"/>
    </source>
</evidence>
<keyword evidence="3" id="KW-1185">Reference proteome</keyword>
<protein>
    <submittedName>
        <fullName evidence="4">Uncharacterized protein LOC108565682</fullName>
    </submittedName>
</protein>
<dbReference type="Proteomes" id="UP000695000">
    <property type="component" value="Unplaced"/>
</dbReference>
<evidence type="ECO:0000313" key="3">
    <source>
        <dbReference type="Proteomes" id="UP000695000"/>
    </source>
</evidence>
<evidence type="ECO:0000259" key="2">
    <source>
        <dbReference type="Pfam" id="PF14846"/>
    </source>
</evidence>
<evidence type="ECO:0000256" key="1">
    <source>
        <dbReference type="SAM" id="Coils"/>
    </source>
</evidence>
<proteinExistence type="predicted"/>
<dbReference type="InterPro" id="IPR027831">
    <property type="entry name" value="DUF4485"/>
</dbReference>
<reference evidence="4" key="1">
    <citation type="submission" date="2025-08" db="UniProtKB">
        <authorList>
            <consortium name="RefSeq"/>
        </authorList>
    </citation>
    <scope>IDENTIFICATION</scope>
    <source>
        <tissue evidence="4">Whole Larva</tissue>
    </source>
</reference>
<dbReference type="Pfam" id="PF14846">
    <property type="entry name" value="DUF4485"/>
    <property type="match status" value="1"/>
</dbReference>